<sequence>MSSRSTELRVIPRTRFRFMDKTRRRTNWCYRMTARMTKAEKSASSTRSEGIMLKARRIRVQNFRNIDDSGWVPLERVTALVGRNESGKTAMLKAFHKFNPATPAPYNPQREFPRDRYTRDFKDGSDWPVCSVAFEIAGALRDELQTLLDDRQAPSEAVCTRYYDGSLTVEFDPEISDHVVVPDPVVAALKKFASAARRLESPAADQEEATQELRTALATWASKWEQKISSHADLRGDDGVKLLSALRKESEGHAKPQTADPVETLQAAVDPVLEAAQRPAPAEQAEAWLKERLPVLIYFEDYGVLDSAIYLPRFLEDLERAPDDAHVRTINAMFKHVRLTAKEIADLGREQAQEARSQNKKPEDAVIRQDQERKEARAIKLSSASLDITERFNKWYGQRRHTVDYQADGDYFRIWIADDRRPGVKIELEGRSRGFQWFFSFYLVFLVESEEGYKDAILLLDEPGLHLHPTAQQELIAFFERLSENNQLVYTTHSPFLIDGEHLHRVRPVTEDESGHSRISVETWPKDRETIFPLQAAAGYAMVRGLFQHRDNVLVEGMSDYYYLHALRAQCRASGREALSDDIYITPCGGTKNVGHIASLFLGQEVRPLVLLDGDDAGRARRDALIKELYAAHGAAILMLDDTLDRAGTETEVEDILGEDIVLPGVSAVLGQTVKLTTADRAAGSLPSQIKAWAVRRNVELPDGWKASAAIHLVSDWGENATKLPDEVLDRAAALFAAINERFPKCAG</sequence>
<dbReference type="SUPFAM" id="SSF52540">
    <property type="entry name" value="P-loop containing nucleoside triphosphate hydrolases"/>
    <property type="match status" value="1"/>
</dbReference>
<gene>
    <name evidence="3" type="ORF">CVT23_20935</name>
</gene>
<evidence type="ECO:0000313" key="3">
    <source>
        <dbReference type="EMBL" id="PJK27680.1"/>
    </source>
</evidence>
<dbReference type="InterPro" id="IPR041685">
    <property type="entry name" value="AAA_GajA/Old/RecF-like"/>
</dbReference>
<dbReference type="InterPro" id="IPR051396">
    <property type="entry name" value="Bact_Antivir_Def_Nuclease"/>
</dbReference>
<dbReference type="AlphaFoldDB" id="A0A2M9FW41"/>
<protein>
    <submittedName>
        <fullName evidence="3">Uncharacterized protein</fullName>
    </submittedName>
</protein>
<dbReference type="InterPro" id="IPR027417">
    <property type="entry name" value="P-loop_NTPase"/>
</dbReference>
<comment type="caution">
    <text evidence="3">The sequence shown here is derived from an EMBL/GenBank/DDBJ whole genome shotgun (WGS) entry which is preliminary data.</text>
</comment>
<feature type="domain" description="Endonuclease GajA/Old nuclease/RecF-like AAA" evidence="1">
    <location>
        <begin position="56"/>
        <end position="498"/>
    </location>
</feature>
<name>A0A2M9FW41_9PROT</name>
<dbReference type="Gene3D" id="3.40.50.300">
    <property type="entry name" value="P-loop containing nucleotide triphosphate hydrolases"/>
    <property type="match status" value="2"/>
</dbReference>
<keyword evidence="4" id="KW-1185">Reference proteome</keyword>
<dbReference type="CDD" id="cd00267">
    <property type="entry name" value="ABC_ATPase"/>
    <property type="match status" value="1"/>
</dbReference>
<dbReference type="InterPro" id="IPR034139">
    <property type="entry name" value="TOPRIM_OLD"/>
</dbReference>
<accession>A0A2M9FW41</accession>
<evidence type="ECO:0000259" key="1">
    <source>
        <dbReference type="Pfam" id="PF13175"/>
    </source>
</evidence>
<proteinExistence type="predicted"/>
<evidence type="ECO:0000259" key="2">
    <source>
        <dbReference type="Pfam" id="PF20469"/>
    </source>
</evidence>
<dbReference type="PANTHER" id="PTHR43581">
    <property type="entry name" value="ATP/GTP PHOSPHATASE"/>
    <property type="match status" value="1"/>
</dbReference>
<feature type="domain" description="OLD protein-like TOPRIM" evidence="2">
    <location>
        <begin position="552"/>
        <end position="615"/>
    </location>
</feature>
<evidence type="ECO:0000313" key="4">
    <source>
        <dbReference type="Proteomes" id="UP000229498"/>
    </source>
</evidence>
<dbReference type="Pfam" id="PF13175">
    <property type="entry name" value="AAA_15"/>
    <property type="match status" value="1"/>
</dbReference>
<reference evidence="3 4" key="1">
    <citation type="submission" date="2017-11" db="EMBL/GenBank/DDBJ databases">
        <title>Draft genome sequence of Rhizobiales bacterium SY3-13.</title>
        <authorList>
            <person name="Sun C."/>
        </authorList>
    </citation>
    <scope>NUCLEOTIDE SEQUENCE [LARGE SCALE GENOMIC DNA]</scope>
    <source>
        <strain evidence="3 4">SY3-13</strain>
    </source>
</reference>
<dbReference type="EMBL" id="PHIG01000059">
    <property type="protein sequence ID" value="PJK27680.1"/>
    <property type="molecule type" value="Genomic_DNA"/>
</dbReference>
<dbReference type="PANTHER" id="PTHR43581:SF3">
    <property type="entry name" value="AAA+ ATPASE DOMAIN-CONTAINING PROTEIN"/>
    <property type="match status" value="1"/>
</dbReference>
<dbReference type="Pfam" id="PF20469">
    <property type="entry name" value="OLD-like_TOPRIM"/>
    <property type="match status" value="1"/>
</dbReference>
<dbReference type="Proteomes" id="UP000229498">
    <property type="component" value="Unassembled WGS sequence"/>
</dbReference>
<organism evidence="3 4">
    <name type="scientific">Minwuia thermotolerans</name>
    <dbReference type="NCBI Taxonomy" id="2056226"/>
    <lineage>
        <taxon>Bacteria</taxon>
        <taxon>Pseudomonadati</taxon>
        <taxon>Pseudomonadota</taxon>
        <taxon>Alphaproteobacteria</taxon>
        <taxon>Minwuiales</taxon>
        <taxon>Minwuiaceae</taxon>
        <taxon>Minwuia</taxon>
    </lineage>
</organism>